<dbReference type="Pfam" id="PF14226">
    <property type="entry name" value="DIOX_N"/>
    <property type="match status" value="1"/>
</dbReference>
<dbReference type="Proteomes" id="UP001430848">
    <property type="component" value="Unassembled WGS sequence"/>
</dbReference>
<dbReference type="InterPro" id="IPR027443">
    <property type="entry name" value="IPNS-like_sf"/>
</dbReference>
<proteinExistence type="predicted"/>
<evidence type="ECO:0000313" key="2">
    <source>
        <dbReference type="EMBL" id="KAK7737216.1"/>
    </source>
</evidence>
<evidence type="ECO:0000259" key="1">
    <source>
        <dbReference type="Pfam" id="PF14226"/>
    </source>
</evidence>
<protein>
    <recommendedName>
        <fullName evidence="1">Non-haem dioxygenase N-terminal domain-containing protein</fullName>
    </recommendedName>
</protein>
<dbReference type="Gene3D" id="2.60.120.330">
    <property type="entry name" value="B-lactam Antibiotic, Isopenicillin N Synthase, Chain"/>
    <property type="match status" value="1"/>
</dbReference>
<name>A0ABR1PI29_DIAER</name>
<dbReference type="SUPFAM" id="SSF51197">
    <property type="entry name" value="Clavaminate synthase-like"/>
    <property type="match status" value="1"/>
</dbReference>
<dbReference type="EMBL" id="JAKNSF020000008">
    <property type="protein sequence ID" value="KAK7737216.1"/>
    <property type="molecule type" value="Genomic_DNA"/>
</dbReference>
<feature type="domain" description="Non-haem dioxygenase N-terminal" evidence="1">
    <location>
        <begin position="37"/>
        <end position="113"/>
    </location>
</feature>
<comment type="caution">
    <text evidence="2">The sequence shown here is derived from an EMBL/GenBank/DDBJ whole genome shotgun (WGS) entry which is preliminary data.</text>
</comment>
<dbReference type="InterPro" id="IPR026992">
    <property type="entry name" value="DIOX_N"/>
</dbReference>
<evidence type="ECO:0000313" key="3">
    <source>
        <dbReference type="Proteomes" id="UP001430848"/>
    </source>
</evidence>
<organism evidence="2 3">
    <name type="scientific">Diaporthe eres</name>
    <name type="common">Phomopsis oblonga</name>
    <dbReference type="NCBI Taxonomy" id="83184"/>
    <lineage>
        <taxon>Eukaryota</taxon>
        <taxon>Fungi</taxon>
        <taxon>Dikarya</taxon>
        <taxon>Ascomycota</taxon>
        <taxon>Pezizomycotina</taxon>
        <taxon>Sordariomycetes</taxon>
        <taxon>Sordariomycetidae</taxon>
        <taxon>Diaporthales</taxon>
        <taxon>Diaporthaceae</taxon>
        <taxon>Diaporthe</taxon>
        <taxon>Diaporthe eres species complex</taxon>
    </lineage>
</organism>
<sequence>MATTTETVTLPYVQAPETSADLDWADLATLDLSKFDQPGFFYVSNHGLTPTEIDTQFALAHSVLSLPDSSKAPYRAALEQGDYNGWKPAGTRNLIPGVKDNFEIYNIPKFIPSHAGRPHPDVVRQHWGTIRAFSERVHEQIVKKLLVVFAVVLGLEDEEWFLKRHRYEENSGDHLRYMKYHARSDEENQKLGGVWLKGIHRVVAPPKDQAHINRLGVLYMVRIEDETDLVPIEESPVLQERGLLGEKILGSDGKPVKAGEWVKNRVIKNLGESRDKEGGDNEVSDIEIVKGVKVKYFD</sequence>
<reference evidence="2 3" key="1">
    <citation type="submission" date="2024-02" db="EMBL/GenBank/DDBJ databases">
        <title>De novo assembly and annotation of 12 fungi associated with fruit tree decline syndrome in Ontario, Canada.</title>
        <authorList>
            <person name="Sulman M."/>
            <person name="Ellouze W."/>
            <person name="Ilyukhin E."/>
        </authorList>
    </citation>
    <scope>NUCLEOTIDE SEQUENCE [LARGE SCALE GENOMIC DNA]</scope>
    <source>
        <strain evidence="2 3">M169</strain>
    </source>
</reference>
<gene>
    <name evidence="2" type="ORF">SLS63_003007</name>
</gene>
<keyword evidence="3" id="KW-1185">Reference proteome</keyword>
<accession>A0ABR1PI29</accession>